<evidence type="ECO:0000256" key="1">
    <source>
        <dbReference type="SAM" id="Phobius"/>
    </source>
</evidence>
<reference evidence="3 4" key="1">
    <citation type="submission" date="2016-03" db="EMBL/GenBank/DDBJ databases">
        <title>Acinetobacter genomospecies 28 strain ANC 4149.</title>
        <authorList>
            <person name="Radolfova-Krizova L."/>
            <person name="Nemec A."/>
        </authorList>
    </citation>
    <scope>NUCLEOTIDE SEQUENCE [LARGE SCALE GENOMIC DNA]</scope>
    <source>
        <strain evidence="3 4">ANC 4149</strain>
    </source>
</reference>
<keyword evidence="2" id="KW-0732">Signal</keyword>
<feature type="transmembrane region" description="Helical" evidence="1">
    <location>
        <begin position="39"/>
        <end position="57"/>
    </location>
</feature>
<dbReference type="EMBL" id="LUAW01000013">
    <property type="protein sequence ID" value="KYQ72900.1"/>
    <property type="molecule type" value="Genomic_DNA"/>
</dbReference>
<feature type="transmembrane region" description="Helical" evidence="1">
    <location>
        <begin position="89"/>
        <end position="108"/>
    </location>
</feature>
<evidence type="ECO:0000256" key="2">
    <source>
        <dbReference type="SAM" id="SignalP"/>
    </source>
</evidence>
<dbReference type="Pfam" id="PF04955">
    <property type="entry name" value="HupE_UreJ"/>
    <property type="match status" value="1"/>
</dbReference>
<dbReference type="OrthoDB" id="9808192at2"/>
<organism evidence="3 4">
    <name type="scientific">Acinetobacter pragensis</name>
    <dbReference type="NCBI Taxonomy" id="1806892"/>
    <lineage>
        <taxon>Bacteria</taxon>
        <taxon>Pseudomonadati</taxon>
        <taxon>Pseudomonadota</taxon>
        <taxon>Gammaproteobacteria</taxon>
        <taxon>Moraxellales</taxon>
        <taxon>Moraxellaceae</taxon>
        <taxon>Acinetobacter</taxon>
    </lineage>
</organism>
<dbReference type="STRING" id="1806892.AZH43_08615"/>
<evidence type="ECO:0000313" key="3">
    <source>
        <dbReference type="EMBL" id="KYQ72900.1"/>
    </source>
</evidence>
<evidence type="ECO:0000313" key="4">
    <source>
        <dbReference type="Proteomes" id="UP000076276"/>
    </source>
</evidence>
<gene>
    <name evidence="3" type="ORF">AZH43_08615</name>
</gene>
<keyword evidence="1" id="KW-1133">Transmembrane helix</keyword>
<dbReference type="PIRSF" id="PIRSF016919">
    <property type="entry name" value="HupE_UreJ"/>
    <property type="match status" value="1"/>
</dbReference>
<name>A0A151Y4E8_9GAMM</name>
<keyword evidence="4" id="KW-1185">Reference proteome</keyword>
<comment type="caution">
    <text evidence="3">The sequence shown here is derived from an EMBL/GenBank/DDBJ whole genome shotgun (WGS) entry which is preliminary data.</text>
</comment>
<keyword evidence="1" id="KW-0472">Membrane</keyword>
<accession>A0A151Y4E8</accession>
<feature type="signal peptide" evidence="2">
    <location>
        <begin position="1"/>
        <end position="21"/>
    </location>
</feature>
<feature type="transmembrane region" description="Helical" evidence="1">
    <location>
        <begin position="64"/>
        <end position="83"/>
    </location>
</feature>
<feature type="chain" id="PRO_5007592248" evidence="2">
    <location>
        <begin position="22"/>
        <end position="188"/>
    </location>
</feature>
<dbReference type="InterPro" id="IPR007038">
    <property type="entry name" value="HupE_UreJ"/>
</dbReference>
<feature type="transmembrane region" description="Helical" evidence="1">
    <location>
        <begin position="142"/>
        <end position="163"/>
    </location>
</feature>
<dbReference type="Proteomes" id="UP000076276">
    <property type="component" value="Unassembled WGS sequence"/>
</dbReference>
<keyword evidence="1" id="KW-0812">Transmembrane</keyword>
<protein>
    <submittedName>
        <fullName evidence="3">Urease accessory protein</fullName>
    </submittedName>
</protein>
<feature type="transmembrane region" description="Helical" evidence="1">
    <location>
        <begin position="113"/>
        <end position="130"/>
    </location>
</feature>
<dbReference type="RefSeq" id="WP_067667376.1">
    <property type="nucleotide sequence ID" value="NZ_CBCSIK010000002.1"/>
</dbReference>
<sequence>MLKLKRFFVVAVGSLPMIAMAHPGHVHESSFWNGFSHPFTGLDHLTMAIAFGVLLWKATQRWKVAGFFGLAVAMITGFILGQQQILPNVFAEYGIVLSLAVLATALLMKSNRIFAVAIMVLGSFHGVAHGNELGQSGHMLQLMLGMVSAMSIIYLMGLGLGALTEKYLPHGRKIIAALAAILAVIGLA</sequence>
<dbReference type="AlphaFoldDB" id="A0A151Y4E8"/>
<proteinExistence type="predicted"/>